<proteinExistence type="predicted"/>
<protein>
    <submittedName>
        <fullName evidence="1">Uncharacterized protein</fullName>
    </submittedName>
</protein>
<organism evidence="1">
    <name type="scientific">groundwater metagenome</name>
    <dbReference type="NCBI Taxonomy" id="717931"/>
    <lineage>
        <taxon>unclassified sequences</taxon>
        <taxon>metagenomes</taxon>
        <taxon>ecological metagenomes</taxon>
    </lineage>
</organism>
<name>A0A098E960_9ZZZZ</name>
<dbReference type="AlphaFoldDB" id="A0A098E960"/>
<gene>
    <name evidence="1" type="ORF">MSIBF_A190005</name>
</gene>
<accession>A0A098E960</accession>
<evidence type="ECO:0000313" key="1">
    <source>
        <dbReference type="EMBL" id="CEG12051.1"/>
    </source>
</evidence>
<dbReference type="EMBL" id="CCXY01000101">
    <property type="protein sequence ID" value="CEG12051.1"/>
    <property type="molecule type" value="Genomic_DNA"/>
</dbReference>
<sequence length="100" mass="11603">MKIPEWAMKYREKGTEVKDIGGNYYLYEASSKWDPEKKRSKKISGKYLGAITTEGVVKSKHERVLEGLKNISVKEYGATFFLMENNKEIIDVVKKVYPHE</sequence>
<reference evidence="1" key="1">
    <citation type="submission" date="2014-09" db="EMBL/GenBank/DDBJ databases">
        <authorList>
            <person name="Probst J Alexander"/>
        </authorList>
    </citation>
    <scope>NUCLEOTIDE SEQUENCE</scope>
</reference>